<feature type="compositionally biased region" description="Low complexity" evidence="1">
    <location>
        <begin position="39"/>
        <end position="49"/>
    </location>
</feature>
<feature type="compositionally biased region" description="Polar residues" evidence="1">
    <location>
        <begin position="13"/>
        <end position="25"/>
    </location>
</feature>
<feature type="region of interest" description="Disordered" evidence="1">
    <location>
        <begin position="1"/>
        <end position="49"/>
    </location>
</feature>
<proteinExistence type="predicted"/>
<name>A0A8H7VEG6_9FUNG</name>
<sequence length="49" mass="5131">MAPVSNGVHEGFTTCTSMGSTQRHLNISLPGRSDHSSKNKSTSSTTHSA</sequence>
<evidence type="ECO:0000313" key="2">
    <source>
        <dbReference type="EMBL" id="KAG2211524.1"/>
    </source>
</evidence>
<gene>
    <name evidence="2" type="ORF">INT45_009795</name>
</gene>
<feature type="non-terminal residue" evidence="2">
    <location>
        <position position="49"/>
    </location>
</feature>
<protein>
    <submittedName>
        <fullName evidence="2">Uncharacterized protein</fullName>
    </submittedName>
</protein>
<comment type="caution">
    <text evidence="2">The sequence shown here is derived from an EMBL/GenBank/DDBJ whole genome shotgun (WGS) entry which is preliminary data.</text>
</comment>
<dbReference type="Proteomes" id="UP000646827">
    <property type="component" value="Unassembled WGS sequence"/>
</dbReference>
<dbReference type="EMBL" id="JAEPRB010000805">
    <property type="protein sequence ID" value="KAG2211524.1"/>
    <property type="molecule type" value="Genomic_DNA"/>
</dbReference>
<reference evidence="2 3" key="1">
    <citation type="submission" date="2020-12" db="EMBL/GenBank/DDBJ databases">
        <title>Metabolic potential, ecology and presence of endohyphal bacteria is reflected in genomic diversity of Mucoromycotina.</title>
        <authorList>
            <person name="Muszewska A."/>
            <person name="Okrasinska A."/>
            <person name="Steczkiewicz K."/>
            <person name="Drgas O."/>
            <person name="Orlowska M."/>
            <person name="Perlinska-Lenart U."/>
            <person name="Aleksandrzak-Piekarczyk T."/>
            <person name="Szatraj K."/>
            <person name="Zielenkiewicz U."/>
            <person name="Pilsyk S."/>
            <person name="Malc E."/>
            <person name="Mieczkowski P."/>
            <person name="Kruszewska J.S."/>
            <person name="Biernat P."/>
            <person name="Pawlowska J."/>
        </authorList>
    </citation>
    <scope>NUCLEOTIDE SEQUENCE [LARGE SCALE GENOMIC DNA]</scope>
    <source>
        <strain evidence="2 3">CBS 142.35</strain>
    </source>
</reference>
<evidence type="ECO:0000313" key="3">
    <source>
        <dbReference type="Proteomes" id="UP000646827"/>
    </source>
</evidence>
<dbReference type="AlphaFoldDB" id="A0A8H7VEG6"/>
<evidence type="ECO:0000256" key="1">
    <source>
        <dbReference type="SAM" id="MobiDB-lite"/>
    </source>
</evidence>
<accession>A0A8H7VEG6</accession>
<keyword evidence="3" id="KW-1185">Reference proteome</keyword>
<organism evidence="2 3">
    <name type="scientific">Circinella minor</name>
    <dbReference type="NCBI Taxonomy" id="1195481"/>
    <lineage>
        <taxon>Eukaryota</taxon>
        <taxon>Fungi</taxon>
        <taxon>Fungi incertae sedis</taxon>
        <taxon>Mucoromycota</taxon>
        <taxon>Mucoromycotina</taxon>
        <taxon>Mucoromycetes</taxon>
        <taxon>Mucorales</taxon>
        <taxon>Lichtheimiaceae</taxon>
        <taxon>Circinella</taxon>
    </lineage>
</organism>